<evidence type="ECO:0000259" key="1">
    <source>
        <dbReference type="SMART" id="SM00857"/>
    </source>
</evidence>
<dbReference type="SMART" id="SM00857">
    <property type="entry name" value="Resolvase"/>
    <property type="match status" value="1"/>
</dbReference>
<protein>
    <submittedName>
        <fullName evidence="2">DNA invertase Pin-like site-specific DNA recombinase</fullName>
    </submittedName>
</protein>
<comment type="caution">
    <text evidence="2">The sequence shown here is derived from an EMBL/GenBank/DDBJ whole genome shotgun (WGS) entry which is preliminary data.</text>
</comment>
<keyword evidence="3" id="KW-1185">Reference proteome</keyword>
<evidence type="ECO:0000313" key="3">
    <source>
        <dbReference type="Proteomes" id="UP001519290"/>
    </source>
</evidence>
<dbReference type="Pfam" id="PF00239">
    <property type="entry name" value="Resolvase"/>
    <property type="match status" value="1"/>
</dbReference>
<dbReference type="RefSeq" id="WP_209904909.1">
    <property type="nucleotide sequence ID" value="NZ_BAAAJW010000001.1"/>
</dbReference>
<sequence length="128" mass="14004">MNAATYTYAARPTPEAHERQQTACLALARDLDLDVTRRYSDEAGERSELTRLLADAATGEFSALVIARLDRLGRTIPVAPHVLADLDTAGVCVYAVDRGTYPLTDRMTLADILTATIRPCTCGRHLTR</sequence>
<dbReference type="InterPro" id="IPR036162">
    <property type="entry name" value="Resolvase-like_N_sf"/>
</dbReference>
<dbReference type="Proteomes" id="UP001519290">
    <property type="component" value="Unassembled WGS sequence"/>
</dbReference>
<proteinExistence type="predicted"/>
<dbReference type="SUPFAM" id="SSF53041">
    <property type="entry name" value="Resolvase-like"/>
    <property type="match status" value="1"/>
</dbReference>
<dbReference type="Gene3D" id="3.40.50.1390">
    <property type="entry name" value="Resolvase, N-terminal catalytic domain"/>
    <property type="match status" value="1"/>
</dbReference>
<dbReference type="EMBL" id="JAGIOD010000002">
    <property type="protein sequence ID" value="MBP2384015.1"/>
    <property type="molecule type" value="Genomic_DNA"/>
</dbReference>
<dbReference type="InterPro" id="IPR006119">
    <property type="entry name" value="Resolv_N"/>
</dbReference>
<organism evidence="2 3">
    <name type="scientific">Brachybacterium sacelli</name>
    <dbReference type="NCBI Taxonomy" id="173364"/>
    <lineage>
        <taxon>Bacteria</taxon>
        <taxon>Bacillati</taxon>
        <taxon>Actinomycetota</taxon>
        <taxon>Actinomycetes</taxon>
        <taxon>Micrococcales</taxon>
        <taxon>Dermabacteraceae</taxon>
        <taxon>Brachybacterium</taxon>
    </lineage>
</organism>
<name>A0ABS4X6B2_9MICO</name>
<feature type="domain" description="Resolvase/invertase-type recombinase catalytic" evidence="1">
    <location>
        <begin position="3"/>
        <end position="125"/>
    </location>
</feature>
<dbReference type="CDD" id="cd00338">
    <property type="entry name" value="Ser_Recombinase"/>
    <property type="match status" value="1"/>
</dbReference>
<gene>
    <name evidence="2" type="ORF">JOF43_004004</name>
</gene>
<reference evidence="2 3" key="1">
    <citation type="submission" date="2021-03" db="EMBL/GenBank/DDBJ databases">
        <title>Sequencing the genomes of 1000 actinobacteria strains.</title>
        <authorList>
            <person name="Klenk H.-P."/>
        </authorList>
    </citation>
    <scope>NUCLEOTIDE SEQUENCE [LARGE SCALE GENOMIC DNA]</scope>
    <source>
        <strain evidence="2 3">DSM 14566</strain>
    </source>
</reference>
<accession>A0ABS4X6B2</accession>
<evidence type="ECO:0000313" key="2">
    <source>
        <dbReference type="EMBL" id="MBP2384015.1"/>
    </source>
</evidence>